<protein>
    <recommendedName>
        <fullName evidence="5">Pyridoxamine 5'-phosphate oxidase family protein</fullName>
    </recommendedName>
</protein>
<reference evidence="2" key="1">
    <citation type="submission" date="2022-10" db="EMBL/GenBank/DDBJ databases">
        <authorList>
            <person name="Chen Y."/>
            <person name="Dougan E. K."/>
            <person name="Chan C."/>
            <person name="Rhodes N."/>
            <person name="Thang M."/>
        </authorList>
    </citation>
    <scope>NUCLEOTIDE SEQUENCE</scope>
</reference>
<evidence type="ECO:0000313" key="4">
    <source>
        <dbReference type="Proteomes" id="UP001152797"/>
    </source>
</evidence>
<feature type="transmembrane region" description="Helical" evidence="1">
    <location>
        <begin position="239"/>
        <end position="257"/>
    </location>
</feature>
<evidence type="ECO:0000313" key="3">
    <source>
        <dbReference type="EMBL" id="CAL4768020.1"/>
    </source>
</evidence>
<dbReference type="OrthoDB" id="444432at2759"/>
<dbReference type="InterPro" id="IPR024747">
    <property type="entry name" value="Pyridox_Oxase-rel"/>
</dbReference>
<dbReference type="AlphaFoldDB" id="A0A9P1BYK7"/>
<dbReference type="PANTHER" id="PTHR34071:SF2">
    <property type="entry name" value="FLAVIN-NUCLEOTIDE-BINDING PROTEIN"/>
    <property type="match status" value="1"/>
</dbReference>
<dbReference type="InterPro" id="IPR012349">
    <property type="entry name" value="Split_barrel_FMN-bd"/>
</dbReference>
<evidence type="ECO:0008006" key="5">
    <source>
        <dbReference type="Google" id="ProtNLM"/>
    </source>
</evidence>
<reference evidence="3 4" key="2">
    <citation type="submission" date="2024-05" db="EMBL/GenBank/DDBJ databases">
        <authorList>
            <person name="Chen Y."/>
            <person name="Shah S."/>
            <person name="Dougan E. K."/>
            <person name="Thang M."/>
            <person name="Chan C."/>
        </authorList>
    </citation>
    <scope>NUCLEOTIDE SEQUENCE [LARGE SCALE GENOMIC DNA]</scope>
</reference>
<dbReference type="Pfam" id="PF12900">
    <property type="entry name" value="Pyridox_ox_2"/>
    <property type="match status" value="1"/>
</dbReference>
<evidence type="ECO:0000313" key="2">
    <source>
        <dbReference type="EMBL" id="CAI3980708.1"/>
    </source>
</evidence>
<dbReference type="SUPFAM" id="SSF50475">
    <property type="entry name" value="FMN-binding split barrel"/>
    <property type="match status" value="1"/>
</dbReference>
<sequence length="260" mass="28572">MAYAKSDLTKLHRSQKRGSYDKQLVHEILDQGVVAHVAYVDGEGNVKISPMIYGRQEDFLYLHGHVSAGVLRNGSIDLCFCMTLEDGLVLARSGMHSSVNYRCVMVHGKAEEVADPTAKWSSLDLIVDHAAGPSPGFSQTVQRPMTEAEVASTRVLRLEMKDGCVSAKTRAEGANDDKEDIENPKLWAGIVPITRVYGPAVNDPSLRFHVLPPEAVRNYPKHRSGLPHCVEKRSGDHRPYIALALTFGAGLLVGAWMSKR</sequence>
<keyword evidence="1" id="KW-1133">Transmembrane helix</keyword>
<dbReference type="EMBL" id="CAMXCT020000579">
    <property type="protein sequence ID" value="CAL1134083.1"/>
    <property type="molecule type" value="Genomic_DNA"/>
</dbReference>
<gene>
    <name evidence="2" type="ORF">C1SCF055_LOCUS8567</name>
</gene>
<dbReference type="Proteomes" id="UP001152797">
    <property type="component" value="Unassembled WGS sequence"/>
</dbReference>
<keyword evidence="1" id="KW-0472">Membrane</keyword>
<proteinExistence type="predicted"/>
<dbReference type="EMBL" id="CAMXCT010000579">
    <property type="protein sequence ID" value="CAI3980708.1"/>
    <property type="molecule type" value="Genomic_DNA"/>
</dbReference>
<evidence type="ECO:0000256" key="1">
    <source>
        <dbReference type="SAM" id="Phobius"/>
    </source>
</evidence>
<organism evidence="2">
    <name type="scientific">Cladocopium goreaui</name>
    <dbReference type="NCBI Taxonomy" id="2562237"/>
    <lineage>
        <taxon>Eukaryota</taxon>
        <taxon>Sar</taxon>
        <taxon>Alveolata</taxon>
        <taxon>Dinophyceae</taxon>
        <taxon>Suessiales</taxon>
        <taxon>Symbiodiniaceae</taxon>
        <taxon>Cladocopium</taxon>
    </lineage>
</organism>
<dbReference type="Gene3D" id="2.30.110.10">
    <property type="entry name" value="Electron Transport, Fmn-binding Protein, Chain A"/>
    <property type="match status" value="1"/>
</dbReference>
<dbReference type="PANTHER" id="PTHR34071">
    <property type="entry name" value="5-NITROIMIDAZOLE ANTIBIOTICS RESISTANCE PROTEIN, NIMA-FAMILY-RELATED PROTEIN-RELATED"/>
    <property type="match status" value="1"/>
</dbReference>
<dbReference type="EMBL" id="CAMXCT030000579">
    <property type="protein sequence ID" value="CAL4768020.1"/>
    <property type="molecule type" value="Genomic_DNA"/>
</dbReference>
<comment type="caution">
    <text evidence="2">The sequence shown here is derived from an EMBL/GenBank/DDBJ whole genome shotgun (WGS) entry which is preliminary data.</text>
</comment>
<name>A0A9P1BYK7_9DINO</name>
<keyword evidence="1" id="KW-0812">Transmembrane</keyword>
<accession>A0A9P1BYK7</accession>
<keyword evidence="4" id="KW-1185">Reference proteome</keyword>